<protein>
    <recommendedName>
        <fullName evidence="2">Transposase MuDR plant domain-containing protein</fullName>
    </recommendedName>
</protein>
<dbReference type="EMBL" id="LR031873">
    <property type="protein sequence ID" value="VDD13645.1"/>
    <property type="molecule type" value="Genomic_DNA"/>
</dbReference>
<evidence type="ECO:0000313" key="1">
    <source>
        <dbReference type="EMBL" id="VDD13645.1"/>
    </source>
</evidence>
<sequence length="126" mass="14563">RTTRHSFVLTCHDTHCDWRILAQEVTNCGYYTIKKANLVHICPFDTRDLYKRRATSKVIAHVYRSRYGEPTLGPKSAQLQQMVLEDLRVSASYMKCHRAKGKATEATTGNTEDSYLELASYFERLK</sequence>
<organism evidence="1">
    <name type="scientific">Brassica oleracea</name>
    <name type="common">Wild cabbage</name>
    <dbReference type="NCBI Taxonomy" id="3712"/>
    <lineage>
        <taxon>Eukaryota</taxon>
        <taxon>Viridiplantae</taxon>
        <taxon>Streptophyta</taxon>
        <taxon>Embryophyta</taxon>
        <taxon>Tracheophyta</taxon>
        <taxon>Spermatophyta</taxon>
        <taxon>Magnoliopsida</taxon>
        <taxon>eudicotyledons</taxon>
        <taxon>Gunneridae</taxon>
        <taxon>Pentapetalae</taxon>
        <taxon>rosids</taxon>
        <taxon>malvids</taxon>
        <taxon>Brassicales</taxon>
        <taxon>Brassicaceae</taxon>
        <taxon>Brassiceae</taxon>
        <taxon>Brassica</taxon>
    </lineage>
</organism>
<dbReference type="AlphaFoldDB" id="A0A3P6CTC0"/>
<accession>A0A3P6CTC0</accession>
<name>A0A3P6CTC0_BRAOL</name>
<reference evidence="1" key="1">
    <citation type="submission" date="2018-11" db="EMBL/GenBank/DDBJ databases">
        <authorList>
            <consortium name="Genoscope - CEA"/>
            <person name="William W."/>
        </authorList>
    </citation>
    <scope>NUCLEOTIDE SEQUENCE</scope>
</reference>
<feature type="non-terminal residue" evidence="1">
    <location>
        <position position="126"/>
    </location>
</feature>
<evidence type="ECO:0008006" key="2">
    <source>
        <dbReference type="Google" id="ProtNLM"/>
    </source>
</evidence>
<gene>
    <name evidence="1" type="ORF">BOLC4T27257H</name>
</gene>
<feature type="non-terminal residue" evidence="1">
    <location>
        <position position="1"/>
    </location>
</feature>
<proteinExistence type="predicted"/>